<feature type="signal peptide" evidence="17">
    <location>
        <begin position="1"/>
        <end position="32"/>
    </location>
</feature>
<evidence type="ECO:0000256" key="2">
    <source>
        <dbReference type="ARBA" id="ARBA00009810"/>
    </source>
</evidence>
<dbReference type="InterPro" id="IPR010105">
    <property type="entry name" value="TonB_sidphr_rcpt"/>
</dbReference>
<dbReference type="SUPFAM" id="SSF56935">
    <property type="entry name" value="Porins"/>
    <property type="match status" value="1"/>
</dbReference>
<dbReference type="CDD" id="cd01347">
    <property type="entry name" value="ligand_gated_channel"/>
    <property type="match status" value="1"/>
</dbReference>
<comment type="subcellular location">
    <subcellularLocation>
        <location evidence="1 14">Cell outer membrane</location>
        <topology evidence="1 14">Multi-pass membrane protein</topology>
    </subcellularLocation>
</comment>
<comment type="similarity">
    <text evidence="2 14 15">Belongs to the TonB-dependent receptor family.</text>
</comment>
<dbReference type="InterPro" id="IPR012910">
    <property type="entry name" value="Plug_dom"/>
</dbReference>
<keyword evidence="5" id="KW-0410">Iron transport</keyword>
<keyword evidence="6 14" id="KW-0812">Transmembrane</keyword>
<evidence type="ECO:0000256" key="9">
    <source>
        <dbReference type="ARBA" id="ARBA00023065"/>
    </source>
</evidence>
<feature type="domain" description="TonB-dependent receptor plug" evidence="19">
    <location>
        <begin position="81"/>
        <end position="182"/>
    </location>
</feature>
<evidence type="ECO:0000256" key="4">
    <source>
        <dbReference type="ARBA" id="ARBA00022452"/>
    </source>
</evidence>
<dbReference type="Proteomes" id="UP000603141">
    <property type="component" value="Unassembled WGS sequence"/>
</dbReference>
<name>A0A934VWX4_9BACT</name>
<evidence type="ECO:0000256" key="1">
    <source>
        <dbReference type="ARBA" id="ARBA00004571"/>
    </source>
</evidence>
<evidence type="ECO:0000256" key="16">
    <source>
        <dbReference type="SAM" id="MobiDB-lite"/>
    </source>
</evidence>
<keyword evidence="13 14" id="KW-0998">Cell outer membrane</keyword>
<keyword evidence="8" id="KW-0408">Iron</keyword>
<keyword evidence="7 17" id="KW-0732">Signal</keyword>
<accession>A0A934VWX4</accession>
<organism evidence="20 21">
    <name type="scientific">Luteolibacter pohnpeiensis</name>
    <dbReference type="NCBI Taxonomy" id="454153"/>
    <lineage>
        <taxon>Bacteria</taxon>
        <taxon>Pseudomonadati</taxon>
        <taxon>Verrucomicrobiota</taxon>
        <taxon>Verrucomicrobiia</taxon>
        <taxon>Verrucomicrobiales</taxon>
        <taxon>Verrucomicrobiaceae</taxon>
        <taxon>Luteolibacter</taxon>
    </lineage>
</organism>
<dbReference type="RefSeq" id="WP_200272172.1">
    <property type="nucleotide sequence ID" value="NZ_JAENIJ010000026.1"/>
</dbReference>
<dbReference type="EMBL" id="JAENIJ010000026">
    <property type="protein sequence ID" value="MBK1883730.1"/>
    <property type="molecule type" value="Genomic_DNA"/>
</dbReference>
<evidence type="ECO:0000256" key="14">
    <source>
        <dbReference type="PROSITE-ProRule" id="PRU01360"/>
    </source>
</evidence>
<dbReference type="NCBIfam" id="TIGR01783">
    <property type="entry name" value="TonB-siderophor"/>
    <property type="match status" value="1"/>
</dbReference>
<keyword evidence="11 14" id="KW-0472">Membrane</keyword>
<protein>
    <submittedName>
        <fullName evidence="20">TonB-dependent siderophore receptor</fullName>
    </submittedName>
</protein>
<dbReference type="InterPro" id="IPR037066">
    <property type="entry name" value="Plug_dom_sf"/>
</dbReference>
<evidence type="ECO:0000256" key="17">
    <source>
        <dbReference type="SAM" id="SignalP"/>
    </source>
</evidence>
<keyword evidence="21" id="KW-1185">Reference proteome</keyword>
<evidence type="ECO:0000259" key="18">
    <source>
        <dbReference type="Pfam" id="PF00593"/>
    </source>
</evidence>
<evidence type="ECO:0000256" key="12">
    <source>
        <dbReference type="ARBA" id="ARBA00023170"/>
    </source>
</evidence>
<evidence type="ECO:0000259" key="19">
    <source>
        <dbReference type="Pfam" id="PF07715"/>
    </source>
</evidence>
<dbReference type="AlphaFoldDB" id="A0A934VWX4"/>
<dbReference type="GO" id="GO:0009279">
    <property type="term" value="C:cell outer membrane"/>
    <property type="evidence" value="ECO:0007669"/>
    <property type="project" value="UniProtKB-SubCell"/>
</dbReference>
<dbReference type="InterPro" id="IPR036942">
    <property type="entry name" value="Beta-barrel_TonB_sf"/>
</dbReference>
<dbReference type="PANTHER" id="PTHR32552:SF89">
    <property type="entry name" value="CATECHOLATE SIDEROPHORE RECEPTOR FIU"/>
    <property type="match status" value="1"/>
</dbReference>
<evidence type="ECO:0000256" key="11">
    <source>
        <dbReference type="ARBA" id="ARBA00023136"/>
    </source>
</evidence>
<keyword evidence="9" id="KW-0406">Ion transport</keyword>
<proteinExistence type="inferred from homology"/>
<evidence type="ECO:0000256" key="6">
    <source>
        <dbReference type="ARBA" id="ARBA00022692"/>
    </source>
</evidence>
<evidence type="ECO:0000256" key="13">
    <source>
        <dbReference type="ARBA" id="ARBA00023237"/>
    </source>
</evidence>
<keyword evidence="10 15" id="KW-0798">TonB box</keyword>
<evidence type="ECO:0000256" key="5">
    <source>
        <dbReference type="ARBA" id="ARBA00022496"/>
    </source>
</evidence>
<comment type="caution">
    <text evidence="20">The sequence shown here is derived from an EMBL/GenBank/DDBJ whole genome shotgun (WGS) entry which is preliminary data.</text>
</comment>
<dbReference type="InterPro" id="IPR000531">
    <property type="entry name" value="Beta-barrel_TonB"/>
</dbReference>
<keyword evidence="3 14" id="KW-0813">Transport</keyword>
<gene>
    <name evidence="20" type="ORF">JIN85_15030</name>
</gene>
<dbReference type="GO" id="GO:0015891">
    <property type="term" value="P:siderophore transport"/>
    <property type="evidence" value="ECO:0007669"/>
    <property type="project" value="InterPro"/>
</dbReference>
<feature type="chain" id="PRO_5037620675" evidence="17">
    <location>
        <begin position="33"/>
        <end position="770"/>
    </location>
</feature>
<feature type="domain" description="TonB-dependent receptor-like beta-barrel" evidence="18">
    <location>
        <begin position="266"/>
        <end position="719"/>
    </location>
</feature>
<evidence type="ECO:0000256" key="10">
    <source>
        <dbReference type="ARBA" id="ARBA00023077"/>
    </source>
</evidence>
<evidence type="ECO:0000256" key="8">
    <source>
        <dbReference type="ARBA" id="ARBA00023004"/>
    </source>
</evidence>
<keyword evidence="4 14" id="KW-1134">Transmembrane beta strand</keyword>
<evidence type="ECO:0000256" key="15">
    <source>
        <dbReference type="RuleBase" id="RU003357"/>
    </source>
</evidence>
<evidence type="ECO:0000256" key="3">
    <source>
        <dbReference type="ARBA" id="ARBA00022448"/>
    </source>
</evidence>
<dbReference type="PROSITE" id="PS52016">
    <property type="entry name" value="TONB_DEPENDENT_REC_3"/>
    <property type="match status" value="1"/>
</dbReference>
<keyword evidence="12 20" id="KW-0675">Receptor</keyword>
<dbReference type="GO" id="GO:0015344">
    <property type="term" value="F:siderophore uptake transmembrane transporter activity"/>
    <property type="evidence" value="ECO:0007669"/>
    <property type="project" value="TreeGrafter"/>
</dbReference>
<dbReference type="PANTHER" id="PTHR32552">
    <property type="entry name" value="FERRICHROME IRON RECEPTOR-RELATED"/>
    <property type="match status" value="1"/>
</dbReference>
<dbReference type="Pfam" id="PF00593">
    <property type="entry name" value="TonB_dep_Rec_b-barrel"/>
    <property type="match status" value="1"/>
</dbReference>
<dbReference type="InterPro" id="IPR039426">
    <property type="entry name" value="TonB-dep_rcpt-like"/>
</dbReference>
<dbReference type="Gene3D" id="2.40.170.20">
    <property type="entry name" value="TonB-dependent receptor, beta-barrel domain"/>
    <property type="match status" value="1"/>
</dbReference>
<evidence type="ECO:0000256" key="7">
    <source>
        <dbReference type="ARBA" id="ARBA00022729"/>
    </source>
</evidence>
<dbReference type="Pfam" id="PF07715">
    <property type="entry name" value="Plug"/>
    <property type="match status" value="1"/>
</dbReference>
<evidence type="ECO:0000313" key="20">
    <source>
        <dbReference type="EMBL" id="MBK1883730.1"/>
    </source>
</evidence>
<dbReference type="GO" id="GO:0038023">
    <property type="term" value="F:signaling receptor activity"/>
    <property type="evidence" value="ECO:0007669"/>
    <property type="project" value="InterPro"/>
</dbReference>
<dbReference type="Gene3D" id="2.170.130.10">
    <property type="entry name" value="TonB-dependent receptor, plug domain"/>
    <property type="match status" value="1"/>
</dbReference>
<reference evidence="20" key="1">
    <citation type="submission" date="2021-01" db="EMBL/GenBank/DDBJ databases">
        <title>Modified the classification status of verrucomicrobia.</title>
        <authorList>
            <person name="Feng X."/>
        </authorList>
    </citation>
    <scope>NUCLEOTIDE SEQUENCE</scope>
    <source>
        <strain evidence="20">KCTC 22041</strain>
    </source>
</reference>
<feature type="region of interest" description="Disordered" evidence="16">
    <location>
        <begin position="30"/>
        <end position="51"/>
    </location>
</feature>
<sequence>MKPSNNSNTRYIPSSREALALATFLAAGHAVAQDTAPSNTDPTTKKKDGEAEVLPDITVEATKADTYKTENLTSKKYTVPLRDVPQTVTVVPKEVIEEQGATTLTEILRNIPGITMTGGENGNAGSVAGDAVMMRGFDATNSIFVDGVRDNGVMSRDSFNTEAVEVFQGPTGSDVGRGNAAGYINLGTKVPHLENSYQGSVQYASGGRQRYTMDLNQDLSLMPGGEVWLPGSAFRLNALFQEGGVAGRDFVERNIWGIAPSISFGLGTDTRAIFTYQHIEQRNTPDYGLPANRNELAPGVDDEWYYGTDSDYDDIDQDTFTARFEHDFSENLQLTNQTKYNHTTRSTRGVRASYSLSAGDTYGLVRRSFVTDDRKNQIFSNQTNLTAKFNTGSLKHTLVSGLEYTKEDQDTYGLVGGGTFDSIDPGTEPDHDLPAGYVPYTTGPGYSQGNTETIGLYAFDTVDLTSKWILTGGVRMDHYDTDYRSYSIPRGGTDYTLSGPYSVEDEVYSGKLGLVYKPVEEGSIYVSYSRTAQPPGTGNFSLNASETSTAGINADPQISENYELGTKWDLLDSRLSLTGAVFYTENTNYIYQDDPLDSSSYSSDGGQQIFGVTVGATGQITKNWSVLGSLTWLDASVDQPGNTIDGNRLARTPKWAASLWTTYKLPKNFTVGLGMRCQDSVNTSTIDDAPTMAGYAVFDGLVQYDVNEHMNVRLNVYNLLDHEYVASTSGGGGADTGGAGGSTGSGIDTSGNRILMGAPLSVALSANFKF</sequence>
<evidence type="ECO:0000313" key="21">
    <source>
        <dbReference type="Proteomes" id="UP000603141"/>
    </source>
</evidence>